<evidence type="ECO:0000313" key="8">
    <source>
        <dbReference type="Proteomes" id="UP000663832"/>
    </source>
</evidence>
<evidence type="ECO:0000256" key="3">
    <source>
        <dbReference type="ARBA" id="ARBA00022989"/>
    </source>
</evidence>
<dbReference type="Proteomes" id="UP000663832">
    <property type="component" value="Unassembled WGS sequence"/>
</dbReference>
<feature type="transmembrane region" description="Helical" evidence="5">
    <location>
        <begin position="100"/>
        <end position="122"/>
    </location>
</feature>
<evidence type="ECO:0000256" key="1">
    <source>
        <dbReference type="ARBA" id="ARBA00004141"/>
    </source>
</evidence>
<dbReference type="GO" id="GO:0016020">
    <property type="term" value="C:membrane"/>
    <property type="evidence" value="ECO:0007669"/>
    <property type="project" value="UniProtKB-SubCell"/>
</dbReference>
<keyword evidence="8" id="KW-1185">Reference proteome</keyword>
<comment type="subcellular location">
    <subcellularLocation>
        <location evidence="1">Membrane</location>
        <topology evidence="1">Multi-pass membrane protein</topology>
    </subcellularLocation>
</comment>
<dbReference type="EMBL" id="CAJNOM010001685">
    <property type="protein sequence ID" value="CAF1616318.1"/>
    <property type="molecule type" value="Genomic_DNA"/>
</dbReference>
<evidence type="ECO:0000256" key="4">
    <source>
        <dbReference type="ARBA" id="ARBA00023136"/>
    </source>
</evidence>
<protein>
    <submittedName>
        <fullName evidence="6">Uncharacterized protein</fullName>
    </submittedName>
</protein>
<feature type="transmembrane region" description="Helical" evidence="5">
    <location>
        <begin position="71"/>
        <end position="88"/>
    </location>
</feature>
<dbReference type="InterPro" id="IPR007237">
    <property type="entry name" value="CD20-like"/>
</dbReference>
<evidence type="ECO:0000313" key="6">
    <source>
        <dbReference type="EMBL" id="CAF1406876.1"/>
    </source>
</evidence>
<dbReference type="Pfam" id="PF04103">
    <property type="entry name" value="CD20"/>
    <property type="match status" value="1"/>
</dbReference>
<dbReference type="EMBL" id="CAJNOI010001356">
    <property type="protein sequence ID" value="CAF1406876.1"/>
    <property type="molecule type" value="Genomic_DNA"/>
</dbReference>
<comment type="caution">
    <text evidence="6">The sequence shown here is derived from an EMBL/GenBank/DDBJ whole genome shotgun (WGS) entry which is preliminary data.</text>
</comment>
<feature type="transmembrane region" description="Helical" evidence="5">
    <location>
        <begin position="142"/>
        <end position="171"/>
    </location>
</feature>
<evidence type="ECO:0000313" key="7">
    <source>
        <dbReference type="EMBL" id="CAF1616318.1"/>
    </source>
</evidence>
<dbReference type="AlphaFoldDB" id="A0A815LS12"/>
<evidence type="ECO:0000256" key="2">
    <source>
        <dbReference type="ARBA" id="ARBA00022692"/>
    </source>
</evidence>
<feature type="transmembrane region" description="Helical" evidence="5">
    <location>
        <begin position="16"/>
        <end position="39"/>
    </location>
</feature>
<dbReference type="OrthoDB" id="10026103at2759"/>
<reference evidence="6" key="1">
    <citation type="submission" date="2021-02" db="EMBL/GenBank/DDBJ databases">
        <authorList>
            <person name="Nowell W R."/>
        </authorList>
    </citation>
    <scope>NUCLEOTIDE SEQUENCE</scope>
</reference>
<keyword evidence="2 5" id="KW-0812">Transmembrane</keyword>
<dbReference type="Proteomes" id="UP000663877">
    <property type="component" value="Unassembled WGS sequence"/>
</dbReference>
<evidence type="ECO:0000256" key="5">
    <source>
        <dbReference type="SAM" id="Phobius"/>
    </source>
</evidence>
<proteinExistence type="predicted"/>
<name>A0A815LS12_9BILA</name>
<organism evidence="6 9">
    <name type="scientific">Adineta steineri</name>
    <dbReference type="NCBI Taxonomy" id="433720"/>
    <lineage>
        <taxon>Eukaryota</taxon>
        <taxon>Metazoa</taxon>
        <taxon>Spiralia</taxon>
        <taxon>Gnathifera</taxon>
        <taxon>Rotifera</taxon>
        <taxon>Eurotatoria</taxon>
        <taxon>Bdelloidea</taxon>
        <taxon>Adinetida</taxon>
        <taxon>Adinetidae</taxon>
        <taxon>Adineta</taxon>
    </lineage>
</organism>
<sequence>MKKYYNAYDTSGRSRFRFLAILGVLLFLIGLASLIFSVIELFTGKPSVYHYDETQGGLKIENPLWPSSGKGFWVGLVLMAAGLVGILSSREGTRSSIIGFTALAVVSTILSFYMMITCIIPVQYTAQYNDKSRERWESNELILNSLLIAAGALGSIVGTITSIVGCIYAGFCVDQRDTYEYNIQANKPVPGTPTSMRYPQANVTRMSYPYQQPTFGMQM</sequence>
<keyword evidence="4 5" id="KW-0472">Membrane</keyword>
<gene>
    <name evidence="6" type="ORF">BJG266_LOCUS37980</name>
    <name evidence="7" type="ORF">QVE165_LOCUS54874</name>
</gene>
<keyword evidence="3 5" id="KW-1133">Transmembrane helix</keyword>
<accession>A0A815LS12</accession>
<evidence type="ECO:0000313" key="9">
    <source>
        <dbReference type="Proteomes" id="UP000663877"/>
    </source>
</evidence>